<proteinExistence type="predicted"/>
<protein>
    <submittedName>
        <fullName evidence="3">DUF1223 domain-containing protein</fullName>
    </submittedName>
</protein>
<evidence type="ECO:0000313" key="4">
    <source>
        <dbReference type="Proteomes" id="UP000064912"/>
    </source>
</evidence>
<evidence type="ECO:0000313" key="3">
    <source>
        <dbReference type="EMBL" id="MBL3609857.1"/>
    </source>
</evidence>
<dbReference type="KEGG" id="rsu:NHU_02942"/>
<reference evidence="2 4" key="1">
    <citation type="submission" date="2015-02" db="EMBL/GenBank/DDBJ databases">
        <title>Genome sequene of Rhodovulum sulfidophilum DSM 2351.</title>
        <authorList>
            <person name="Nagao N."/>
        </authorList>
    </citation>
    <scope>NUCLEOTIDE SEQUENCE [LARGE SCALE GENOMIC DNA]</scope>
    <source>
        <strain evidence="2 4">DSM 2351</strain>
    </source>
</reference>
<dbReference type="Pfam" id="PF06764">
    <property type="entry name" value="DUF1223"/>
    <property type="match status" value="1"/>
</dbReference>
<feature type="signal peptide" evidence="1">
    <location>
        <begin position="1"/>
        <end position="21"/>
    </location>
</feature>
<dbReference type="PANTHER" id="PTHR36057">
    <property type="match status" value="1"/>
</dbReference>
<keyword evidence="5" id="KW-1185">Reference proteome</keyword>
<dbReference type="RefSeq" id="WP_042464782.1">
    <property type="nucleotide sequence ID" value="NZ_CP015421.1"/>
</dbReference>
<evidence type="ECO:0000256" key="1">
    <source>
        <dbReference type="SAM" id="SignalP"/>
    </source>
</evidence>
<dbReference type="InterPro" id="IPR036249">
    <property type="entry name" value="Thioredoxin-like_sf"/>
</dbReference>
<dbReference type="Proteomes" id="UP000604473">
    <property type="component" value="Unassembled WGS sequence"/>
</dbReference>
<dbReference type="EMBL" id="JAESJJ010000019">
    <property type="protein sequence ID" value="MBL3609857.1"/>
    <property type="molecule type" value="Genomic_DNA"/>
</dbReference>
<feature type="chain" id="PRO_5044541905" evidence="1">
    <location>
        <begin position="22"/>
        <end position="232"/>
    </location>
</feature>
<reference evidence="3 5" key="2">
    <citation type="submission" date="2021-01" db="EMBL/GenBank/DDBJ databases">
        <title>Draft genomes of Rhodovulum sulfidophilum.</title>
        <authorList>
            <person name="Guzman M.S."/>
        </authorList>
    </citation>
    <scope>NUCLEOTIDE SEQUENCE [LARGE SCALE GENOMIC DNA]</scope>
    <source>
        <strain evidence="3 5">AB35</strain>
    </source>
</reference>
<name>A0A0D6B5U6_RHOSU</name>
<dbReference type="PANTHER" id="PTHR36057:SF1">
    <property type="entry name" value="LIPOPROTEIN LIPID ATTACHMENT SITE-LIKE PROTEIN, PUTATIVE (DUF1223)-RELATED"/>
    <property type="match status" value="1"/>
</dbReference>
<dbReference type="EMBL" id="AP014800">
    <property type="protein sequence ID" value="BAQ70089.1"/>
    <property type="molecule type" value="Genomic_DNA"/>
</dbReference>
<organism evidence="2 4">
    <name type="scientific">Rhodovulum sulfidophilum</name>
    <name type="common">Rhodobacter sulfidophilus</name>
    <dbReference type="NCBI Taxonomy" id="35806"/>
    <lineage>
        <taxon>Bacteria</taxon>
        <taxon>Pseudomonadati</taxon>
        <taxon>Pseudomonadota</taxon>
        <taxon>Alphaproteobacteria</taxon>
        <taxon>Rhodobacterales</taxon>
        <taxon>Paracoccaceae</taxon>
        <taxon>Rhodovulum</taxon>
    </lineage>
</organism>
<dbReference type="eggNOG" id="COG5429">
    <property type="taxonomic scope" value="Bacteria"/>
</dbReference>
<evidence type="ECO:0000313" key="2">
    <source>
        <dbReference type="EMBL" id="BAQ70089.1"/>
    </source>
</evidence>
<gene>
    <name evidence="3" type="ORF">JMM60_13795</name>
    <name evidence="2" type="ORF">NHU_02942</name>
</gene>
<accession>A0A0D6B5U6</accession>
<dbReference type="GeneID" id="93539173"/>
<dbReference type="InterPro" id="IPR010634">
    <property type="entry name" value="DUF1223"/>
</dbReference>
<dbReference type="PATRIC" id="fig|35806.4.peg.3025"/>
<dbReference type="SUPFAM" id="SSF52833">
    <property type="entry name" value="Thioredoxin-like"/>
    <property type="match status" value="1"/>
</dbReference>
<evidence type="ECO:0000313" key="5">
    <source>
        <dbReference type="Proteomes" id="UP000604473"/>
    </source>
</evidence>
<dbReference type="Proteomes" id="UP000064912">
    <property type="component" value="Chromosome"/>
</dbReference>
<dbReference type="AlphaFoldDB" id="A0A0D6B5U6"/>
<sequence>MRAVLTVLLAGSVFFAGPARSDPSPVVVELFTSQGCSACPPADALIAELAKRDDVIALALHVDYWDYIGWKDIFADPAFTRRQKAYAHAAGKRSIYTPQMVVEGADHVVGYRPMDLAQLIEAHALADSHVELGLARQGDMVTVTAVSAEPFGEDVVLQIVRYRPEQQVDIKRGENAGKSLRYANIVEAWTPVARWNGAEPLSVSVQAAGDEPIVAILQRPGPGAILAAARLR</sequence>
<keyword evidence="1" id="KW-0732">Signal</keyword>